<dbReference type="InterPro" id="IPR005158">
    <property type="entry name" value="BTAD"/>
</dbReference>
<dbReference type="Proteomes" id="UP000637628">
    <property type="component" value="Unassembled WGS sequence"/>
</dbReference>
<organism evidence="7 8">
    <name type="scientific">Paractinoplanes durhamensis</name>
    <dbReference type="NCBI Taxonomy" id="113563"/>
    <lineage>
        <taxon>Bacteria</taxon>
        <taxon>Bacillati</taxon>
        <taxon>Actinomycetota</taxon>
        <taxon>Actinomycetes</taxon>
        <taxon>Micromonosporales</taxon>
        <taxon>Micromonosporaceae</taxon>
        <taxon>Paractinoplanes</taxon>
    </lineage>
</organism>
<dbReference type="PANTHER" id="PTHR35807">
    <property type="entry name" value="TRANSCRIPTIONAL REGULATOR REDD-RELATED"/>
    <property type="match status" value="1"/>
</dbReference>
<evidence type="ECO:0000313" key="8">
    <source>
        <dbReference type="Proteomes" id="UP000637628"/>
    </source>
</evidence>
<dbReference type="SMART" id="SM00862">
    <property type="entry name" value="Trans_reg_C"/>
    <property type="match status" value="1"/>
</dbReference>
<keyword evidence="4" id="KW-0804">Transcription</keyword>
<evidence type="ECO:0000256" key="4">
    <source>
        <dbReference type="ARBA" id="ARBA00023163"/>
    </source>
</evidence>
<dbReference type="InterPro" id="IPR036388">
    <property type="entry name" value="WH-like_DNA-bd_sf"/>
</dbReference>
<sequence length="247" mass="28181">MELRLFGPVEINAYGNVIDVGPPQRRKVLAALAIEAGRPVSAETLIDRVWDEEPPNSPRRALHAHISHIRRAIGCVTTDAEKPVRVVRLSGEYMLDIAPERVDMCRFQHLAQLADRSDRTDAERLALLREALALWQDRPLRGLGGQWAAQVRERWWRRRLDVQLTWARAELRHRPDAPIITTLQELIGEYPLSEPLVAVLMRALYTSGRRAEAVDCYAATRRRFTDQLGIEPGAELRSLHRSILRGE</sequence>
<dbReference type="InterPro" id="IPR011990">
    <property type="entry name" value="TPR-like_helical_dom_sf"/>
</dbReference>
<dbReference type="EMBL" id="BOML01000057">
    <property type="protein sequence ID" value="GIE05756.1"/>
    <property type="molecule type" value="Genomic_DNA"/>
</dbReference>
<name>A0ABQ3Z7D7_9ACTN</name>
<feature type="DNA-binding region" description="OmpR/PhoB-type" evidence="5">
    <location>
        <begin position="1"/>
        <end position="97"/>
    </location>
</feature>
<evidence type="ECO:0000256" key="5">
    <source>
        <dbReference type="PROSITE-ProRule" id="PRU01091"/>
    </source>
</evidence>
<comment type="caution">
    <text evidence="7">The sequence shown here is derived from an EMBL/GenBank/DDBJ whole genome shotgun (WGS) entry which is preliminary data.</text>
</comment>
<dbReference type="PROSITE" id="PS51755">
    <property type="entry name" value="OMPR_PHOB"/>
    <property type="match status" value="1"/>
</dbReference>
<feature type="domain" description="OmpR/PhoB-type" evidence="6">
    <location>
        <begin position="1"/>
        <end position="97"/>
    </location>
</feature>
<dbReference type="SUPFAM" id="SSF46894">
    <property type="entry name" value="C-terminal effector domain of the bipartite response regulators"/>
    <property type="match status" value="1"/>
</dbReference>
<evidence type="ECO:0000313" key="7">
    <source>
        <dbReference type="EMBL" id="GIE05756.1"/>
    </source>
</evidence>
<keyword evidence="2" id="KW-0805">Transcription regulation</keyword>
<comment type="similarity">
    <text evidence="1">Belongs to the AfsR/DnrI/RedD regulatory family.</text>
</comment>
<evidence type="ECO:0000256" key="3">
    <source>
        <dbReference type="ARBA" id="ARBA00023125"/>
    </source>
</evidence>
<dbReference type="RefSeq" id="WP_203733628.1">
    <property type="nucleotide sequence ID" value="NZ_BAAATX010000009.1"/>
</dbReference>
<accession>A0ABQ3Z7D7</accession>
<reference evidence="7 8" key="1">
    <citation type="submission" date="2021-01" db="EMBL/GenBank/DDBJ databases">
        <title>Whole genome shotgun sequence of Actinoplanes durhamensis NBRC 14914.</title>
        <authorList>
            <person name="Komaki H."/>
            <person name="Tamura T."/>
        </authorList>
    </citation>
    <scope>NUCLEOTIDE SEQUENCE [LARGE SCALE GENOMIC DNA]</scope>
    <source>
        <strain evidence="7 8">NBRC 14914</strain>
    </source>
</reference>
<evidence type="ECO:0000256" key="1">
    <source>
        <dbReference type="ARBA" id="ARBA00005820"/>
    </source>
</evidence>
<proteinExistence type="inferred from homology"/>
<dbReference type="SMART" id="SM01043">
    <property type="entry name" value="BTAD"/>
    <property type="match status" value="1"/>
</dbReference>
<evidence type="ECO:0000256" key="2">
    <source>
        <dbReference type="ARBA" id="ARBA00023015"/>
    </source>
</evidence>
<dbReference type="InterPro" id="IPR001867">
    <property type="entry name" value="OmpR/PhoB-type_DNA-bd"/>
</dbReference>
<dbReference type="PANTHER" id="PTHR35807:SF1">
    <property type="entry name" value="TRANSCRIPTIONAL REGULATOR REDD"/>
    <property type="match status" value="1"/>
</dbReference>
<dbReference type="Pfam" id="PF03704">
    <property type="entry name" value="BTAD"/>
    <property type="match status" value="1"/>
</dbReference>
<gene>
    <name evidence="7" type="ORF">Adu01nite_71060</name>
</gene>
<dbReference type="SUPFAM" id="SSF48452">
    <property type="entry name" value="TPR-like"/>
    <property type="match status" value="1"/>
</dbReference>
<keyword evidence="8" id="KW-1185">Reference proteome</keyword>
<protein>
    <recommendedName>
        <fullName evidence="6">OmpR/PhoB-type domain-containing protein</fullName>
    </recommendedName>
</protein>
<keyword evidence="3 5" id="KW-0238">DNA-binding</keyword>
<dbReference type="Gene3D" id="1.10.10.10">
    <property type="entry name" value="Winged helix-like DNA-binding domain superfamily/Winged helix DNA-binding domain"/>
    <property type="match status" value="1"/>
</dbReference>
<dbReference type="InterPro" id="IPR016032">
    <property type="entry name" value="Sig_transdc_resp-reg_C-effctor"/>
</dbReference>
<evidence type="ECO:0000259" key="6">
    <source>
        <dbReference type="PROSITE" id="PS51755"/>
    </source>
</evidence>
<dbReference type="InterPro" id="IPR051677">
    <property type="entry name" value="AfsR-DnrI-RedD_regulator"/>
</dbReference>
<dbReference type="Gene3D" id="1.25.40.10">
    <property type="entry name" value="Tetratricopeptide repeat domain"/>
    <property type="match status" value="1"/>
</dbReference>
<dbReference type="Pfam" id="PF00486">
    <property type="entry name" value="Trans_reg_C"/>
    <property type="match status" value="1"/>
</dbReference>